<gene>
    <name evidence="1" type="ORF">Poly24_08830</name>
</gene>
<organism evidence="1 2">
    <name type="scientific">Rosistilla carotiformis</name>
    <dbReference type="NCBI Taxonomy" id="2528017"/>
    <lineage>
        <taxon>Bacteria</taxon>
        <taxon>Pseudomonadati</taxon>
        <taxon>Planctomycetota</taxon>
        <taxon>Planctomycetia</taxon>
        <taxon>Pirellulales</taxon>
        <taxon>Pirellulaceae</taxon>
        <taxon>Rosistilla</taxon>
    </lineage>
</organism>
<reference evidence="1 2" key="1">
    <citation type="submission" date="2019-02" db="EMBL/GenBank/DDBJ databases">
        <title>Deep-cultivation of Planctomycetes and their phenomic and genomic characterization uncovers novel biology.</title>
        <authorList>
            <person name="Wiegand S."/>
            <person name="Jogler M."/>
            <person name="Boedeker C."/>
            <person name="Pinto D."/>
            <person name="Vollmers J."/>
            <person name="Rivas-Marin E."/>
            <person name="Kohn T."/>
            <person name="Peeters S.H."/>
            <person name="Heuer A."/>
            <person name="Rast P."/>
            <person name="Oberbeckmann S."/>
            <person name="Bunk B."/>
            <person name="Jeske O."/>
            <person name="Meyerdierks A."/>
            <person name="Storesund J.E."/>
            <person name="Kallscheuer N."/>
            <person name="Luecker S."/>
            <person name="Lage O.M."/>
            <person name="Pohl T."/>
            <person name="Merkel B.J."/>
            <person name="Hornburger P."/>
            <person name="Mueller R.-W."/>
            <person name="Bruemmer F."/>
            <person name="Labrenz M."/>
            <person name="Spormann A.M."/>
            <person name="Op den Camp H."/>
            <person name="Overmann J."/>
            <person name="Amann R."/>
            <person name="Jetten M.S.M."/>
            <person name="Mascher T."/>
            <person name="Medema M.H."/>
            <person name="Devos D.P."/>
            <person name="Kaster A.-K."/>
            <person name="Ovreas L."/>
            <person name="Rohde M."/>
            <person name="Galperin M.Y."/>
            <person name="Jogler C."/>
        </authorList>
    </citation>
    <scope>NUCLEOTIDE SEQUENCE [LARGE SCALE GENOMIC DNA]</scope>
    <source>
        <strain evidence="1 2">Poly24</strain>
    </source>
</reference>
<dbReference type="InterPro" id="IPR038666">
    <property type="entry name" value="SSP1_head-tail_sf"/>
</dbReference>
<dbReference type="InterPro" id="IPR008767">
    <property type="entry name" value="Phage_SPP1_head-tail_adaptor"/>
</dbReference>
<keyword evidence="2" id="KW-1185">Reference proteome</keyword>
<name>A0A518JNV4_9BACT</name>
<accession>A0A518JNV4</accession>
<dbReference type="EMBL" id="CP036348">
    <property type="protein sequence ID" value="QDV67191.1"/>
    <property type="molecule type" value="Genomic_DNA"/>
</dbReference>
<dbReference type="Gene3D" id="2.40.10.270">
    <property type="entry name" value="Bacteriophage SPP1 head-tail adaptor protein"/>
    <property type="match status" value="1"/>
</dbReference>
<evidence type="ECO:0000313" key="2">
    <source>
        <dbReference type="Proteomes" id="UP000315082"/>
    </source>
</evidence>
<proteinExistence type="predicted"/>
<dbReference type="Proteomes" id="UP000315082">
    <property type="component" value="Chromosome"/>
</dbReference>
<dbReference type="AlphaFoldDB" id="A0A518JNV4"/>
<protein>
    <submittedName>
        <fullName evidence="1">Phage head-tail joining protein</fullName>
    </submittedName>
</protein>
<sequence length="115" mass="13017">MKSKRRIGRLRHRVTIKRRSIEYDEVGQVTETYTDVKTVAAAIDTYGGKNLAQQGVADASLIVTIRHLAGLTPYDLLACRGETLYIGAIIDPDPDHPRRWLEVYCSKEPFENVED</sequence>
<dbReference type="RefSeq" id="WP_145090936.1">
    <property type="nucleotide sequence ID" value="NZ_CP036348.1"/>
</dbReference>
<dbReference type="OrthoDB" id="8640229at2"/>
<dbReference type="KEGG" id="rcf:Poly24_08830"/>
<evidence type="ECO:0000313" key="1">
    <source>
        <dbReference type="EMBL" id="QDV67191.1"/>
    </source>
</evidence>
<dbReference type="Pfam" id="PF05521">
    <property type="entry name" value="Phage_HCP"/>
    <property type="match status" value="1"/>
</dbReference>